<dbReference type="GO" id="GO:0009289">
    <property type="term" value="C:pilus"/>
    <property type="evidence" value="ECO:0007669"/>
    <property type="project" value="UniProtKB-SubCell"/>
</dbReference>
<proteinExistence type="inferred from homology"/>
<sequence>MKTTFSALGIALAAALAGTSALANTGTINFEGKITSSTCPIEVVNPGDGAIGSQVKMGSVDASRFTAVGQEYSGKTFVLRLNDKGNCNLTGTDDFAKVTFNGATDTSGDYFGVASSTDGAKGVAIVIKDNKGSPIKPGEESAPYKLIAGGVTDMIFNAYYRSTATTVTAGAASADVQFVVAIN</sequence>
<protein>
    <submittedName>
        <fullName evidence="8">Major type 1 subunit fimbrin (Pilin)/fimbrial protein</fullName>
    </submittedName>
    <submittedName>
        <fullName evidence="7">Type I pilus biogensis protein FimA</fullName>
    </submittedName>
</protein>
<dbReference type="SUPFAM" id="SSF49401">
    <property type="entry name" value="Bacterial adhesins"/>
    <property type="match status" value="1"/>
</dbReference>
<evidence type="ECO:0000313" key="10">
    <source>
        <dbReference type="Proteomes" id="UP000183042"/>
    </source>
</evidence>
<dbReference type="InterPro" id="IPR000259">
    <property type="entry name" value="Adhesion_dom_fimbrial"/>
</dbReference>
<dbReference type="InterPro" id="IPR036937">
    <property type="entry name" value="Adhesion_dom_fimbrial_sf"/>
</dbReference>
<reference evidence="7 9" key="1">
    <citation type="submission" date="2015-09" db="EMBL/GenBank/DDBJ databases">
        <title>Genome announcement of multiple Pseudomonas syringae strains.</title>
        <authorList>
            <person name="Thakur S."/>
            <person name="Wang P.W."/>
            <person name="Gong Y."/>
            <person name="Weir B.S."/>
            <person name="Guttman D.S."/>
        </authorList>
    </citation>
    <scope>NUCLEOTIDE SEQUENCE [LARGE SCALE GENOMIC DNA]</scope>
    <source>
        <strain evidence="7 9">ICMP19117</strain>
    </source>
</reference>
<dbReference type="EMBL" id="FNJH01000001">
    <property type="protein sequence ID" value="SDO39243.1"/>
    <property type="molecule type" value="Genomic_DNA"/>
</dbReference>
<dbReference type="InterPro" id="IPR050263">
    <property type="entry name" value="Bact_Fimbrial_Adh_Pro"/>
</dbReference>
<feature type="domain" description="Fimbrial-type adhesion" evidence="6">
    <location>
        <begin position="28"/>
        <end position="182"/>
    </location>
</feature>
<dbReference type="GO" id="GO:0043709">
    <property type="term" value="P:cell adhesion involved in single-species biofilm formation"/>
    <property type="evidence" value="ECO:0007669"/>
    <property type="project" value="TreeGrafter"/>
</dbReference>
<dbReference type="RefSeq" id="WP_032614498.1">
    <property type="nucleotide sequence ID" value="NZ_FNJH01000001.1"/>
</dbReference>
<evidence type="ECO:0000313" key="9">
    <source>
        <dbReference type="Proteomes" id="UP000050411"/>
    </source>
</evidence>
<accession>A0A0N8R1D0</accession>
<name>A0A0N8R1D0_9PSED</name>
<dbReference type="Pfam" id="PF00419">
    <property type="entry name" value="Fimbrial"/>
    <property type="match status" value="1"/>
</dbReference>
<comment type="subcellular location">
    <subcellularLocation>
        <location evidence="1">Fimbrium</location>
    </subcellularLocation>
</comment>
<keyword evidence="4" id="KW-0281">Fimbrium</keyword>
<evidence type="ECO:0000256" key="3">
    <source>
        <dbReference type="ARBA" id="ARBA00022729"/>
    </source>
</evidence>
<feature type="chain" id="PRO_5006030371" evidence="5">
    <location>
        <begin position="24"/>
        <end position="183"/>
    </location>
</feature>
<organism evidence="7 9">
    <name type="scientific">Pseudomonas congelans</name>
    <dbReference type="NCBI Taxonomy" id="200452"/>
    <lineage>
        <taxon>Bacteria</taxon>
        <taxon>Pseudomonadati</taxon>
        <taxon>Pseudomonadota</taxon>
        <taxon>Gammaproteobacteria</taxon>
        <taxon>Pseudomonadales</taxon>
        <taxon>Pseudomonadaceae</taxon>
        <taxon>Pseudomonas</taxon>
    </lineage>
</organism>
<keyword evidence="3 5" id="KW-0732">Signal</keyword>
<dbReference type="InterPro" id="IPR008966">
    <property type="entry name" value="Adhesion_dom_sf"/>
</dbReference>
<dbReference type="EMBL" id="LJQB01000065">
    <property type="protein sequence ID" value="KPW83646.1"/>
    <property type="molecule type" value="Genomic_DNA"/>
</dbReference>
<dbReference type="GeneID" id="65073495"/>
<dbReference type="Proteomes" id="UP000183042">
    <property type="component" value="Unassembled WGS sequence"/>
</dbReference>
<feature type="signal peptide" evidence="5">
    <location>
        <begin position="1"/>
        <end position="23"/>
    </location>
</feature>
<evidence type="ECO:0000256" key="4">
    <source>
        <dbReference type="ARBA" id="ARBA00023263"/>
    </source>
</evidence>
<evidence type="ECO:0000256" key="2">
    <source>
        <dbReference type="ARBA" id="ARBA00006671"/>
    </source>
</evidence>
<evidence type="ECO:0000256" key="5">
    <source>
        <dbReference type="SAM" id="SignalP"/>
    </source>
</evidence>
<dbReference type="PANTHER" id="PTHR33420:SF3">
    <property type="entry name" value="FIMBRIAL SUBUNIT ELFA"/>
    <property type="match status" value="1"/>
</dbReference>
<evidence type="ECO:0000313" key="7">
    <source>
        <dbReference type="EMBL" id="KPW83646.1"/>
    </source>
</evidence>
<comment type="similarity">
    <text evidence="2">Belongs to the fimbrial protein family.</text>
</comment>
<dbReference type="Proteomes" id="UP000050411">
    <property type="component" value="Unassembled WGS sequence"/>
</dbReference>
<evidence type="ECO:0000256" key="1">
    <source>
        <dbReference type="ARBA" id="ARBA00004561"/>
    </source>
</evidence>
<dbReference type="PATRIC" id="fig|200452.3.peg.466"/>
<dbReference type="PANTHER" id="PTHR33420">
    <property type="entry name" value="FIMBRIAL SUBUNIT ELFA-RELATED"/>
    <property type="match status" value="1"/>
</dbReference>
<reference evidence="8 10" key="2">
    <citation type="submission" date="2016-10" db="EMBL/GenBank/DDBJ databases">
        <authorList>
            <person name="Varghese N."/>
            <person name="Submissions S."/>
        </authorList>
    </citation>
    <scope>NUCLEOTIDE SEQUENCE [LARGE SCALE GENOMIC DNA]</scope>
    <source>
        <strain evidence="8 10">DSM 14939</strain>
    </source>
</reference>
<dbReference type="Gene3D" id="2.60.40.1090">
    <property type="entry name" value="Fimbrial-type adhesion domain"/>
    <property type="match status" value="1"/>
</dbReference>
<evidence type="ECO:0000259" key="6">
    <source>
        <dbReference type="Pfam" id="PF00419"/>
    </source>
</evidence>
<comment type="caution">
    <text evidence="7">The sequence shown here is derived from an EMBL/GenBank/DDBJ whole genome shotgun (WGS) entry which is preliminary data.</text>
</comment>
<evidence type="ECO:0000313" key="8">
    <source>
        <dbReference type="EMBL" id="SDO39243.1"/>
    </source>
</evidence>
<keyword evidence="10" id="KW-1185">Reference proteome</keyword>
<gene>
    <name evidence="7" type="ORF">ALO92_00366</name>
    <name evidence="8" type="ORF">SAMN05216596_101221</name>
</gene>
<dbReference type="AlphaFoldDB" id="A0A0N8R1D0"/>